<evidence type="ECO:0000256" key="2">
    <source>
        <dbReference type="SAM" id="SignalP"/>
    </source>
</evidence>
<comment type="caution">
    <text evidence="3">The sequence shown here is derived from an EMBL/GenBank/DDBJ whole genome shotgun (WGS) entry which is preliminary data.</text>
</comment>
<organism evidence="3 4">
    <name type="scientific">Cladorrhinum samala</name>
    <dbReference type="NCBI Taxonomy" id="585594"/>
    <lineage>
        <taxon>Eukaryota</taxon>
        <taxon>Fungi</taxon>
        <taxon>Dikarya</taxon>
        <taxon>Ascomycota</taxon>
        <taxon>Pezizomycotina</taxon>
        <taxon>Sordariomycetes</taxon>
        <taxon>Sordariomycetidae</taxon>
        <taxon>Sordariales</taxon>
        <taxon>Podosporaceae</taxon>
        <taxon>Cladorrhinum</taxon>
    </lineage>
</organism>
<accession>A0AAV9HZG9</accession>
<dbReference type="PANTHER" id="PTHR36848:SF2">
    <property type="entry name" value="SECRETED PROTEIN"/>
    <property type="match status" value="1"/>
</dbReference>
<keyword evidence="2" id="KW-0732">Signal</keyword>
<dbReference type="EMBL" id="MU864940">
    <property type="protein sequence ID" value="KAK4465405.1"/>
    <property type="molecule type" value="Genomic_DNA"/>
</dbReference>
<dbReference type="InterPro" id="IPR053161">
    <property type="entry name" value="Ulvan_degrading_GH"/>
</dbReference>
<protein>
    <recommendedName>
        <fullName evidence="5">Secreted protein</fullName>
    </recommendedName>
</protein>
<sequence length="1051" mass="113720">MTYMISLIYHMLVVTTSILAVTTASSSSSSPSQSENVLASFSSPPASSRPKFRYWFPDASVPPAAVQADIEALSDVSAGGLQFLGYYNQGFPPVSTNWSTYGFGTPAFRELLRAALKTTAQRGLRFDFAIGPNTAAGVPAVPGTEGLAMELVYGARFLNSSQRITSLPSPVLAFNHQPLDGWVHEPENWGPSELVAVVAAKVKSRGKRSGGGRAVEQVVLDKGSVVDVTNLVRNGTLGWQVPSSGARQESWVVMAFYQRFSNERSCVSVPQAASWVGNGSWMVDHFSAAGAKKVTDFWDQHLLADPEIDGLMRQVGDYSWEDSMEMMAPLWWTRSFLDRFKHARGYDAIKHLPVFFQAKNLWNSYGEPYDTSYMFDGDAADGGQYAEDYRLTLSEGYNDYLRGHQEWAAARGMSHSTQPAYNMPLDMAAAIPLVGAPELESLGFGESIDTYRQFTGPAHLSSRNIISTEIGAQRGGAYAQTIPKLIGLFQDSFAAGVNTLSIHGLAYSGTYPGTTWPGYTPFQYEFCEMWGPRQPAWRHLNDTLLFAARTTEVLKTGVPKIDLAFYSWKHPWSARPIYQGADLTAAGFTHEYLGPDNLASNSSTVQDGILAPNGPGYKALVLLGQTKITPAASSALVKLAEAGLPIFIVGSAPTITIGSVGQAQVTENMARLTSGAFPLVHVLPSNSLTPSAFLDLEILPRVTADPLEGATNASNLFTQFRSAPSQNLELVYLLNRGPETLFLVSFALSSPETAVPYILNPWTGTSTPLLTYLRTPTGISTRLTLSKSQSIILAFRTPTVDIDNSNPPQTPPPYIVSRSPNLFYPHISASNGSSVIQAYLSDNEVGSVLLSTNAEITIPAPIGTPPDLTPITLGPWSLSVESYSGPSALSTSSVAPNKTTVTLPSPLASLVPWTSIKLLERASGVGLYTTTLVLNDTVNVNEGEIAYTLHLTGKVLNTIRIKINNQVIPAVDPNAPGEGRDITSFLKRGRKNVVEIEVTSTLFNAVKSRVGELKSVGLGVRVPRYYTGVGWAEFGLVGEVVVRRWRVVKLQ</sequence>
<gene>
    <name evidence="3" type="ORF">QBC42DRAFT_336396</name>
</gene>
<dbReference type="AlphaFoldDB" id="A0AAV9HZG9"/>
<dbReference type="Proteomes" id="UP001321749">
    <property type="component" value="Unassembled WGS sequence"/>
</dbReference>
<proteinExistence type="predicted"/>
<evidence type="ECO:0000313" key="4">
    <source>
        <dbReference type="Proteomes" id="UP001321749"/>
    </source>
</evidence>
<reference evidence="3" key="1">
    <citation type="journal article" date="2023" name="Mol. Phylogenet. Evol.">
        <title>Genome-scale phylogeny and comparative genomics of the fungal order Sordariales.</title>
        <authorList>
            <person name="Hensen N."/>
            <person name="Bonometti L."/>
            <person name="Westerberg I."/>
            <person name="Brannstrom I.O."/>
            <person name="Guillou S."/>
            <person name="Cros-Aarteil S."/>
            <person name="Calhoun S."/>
            <person name="Haridas S."/>
            <person name="Kuo A."/>
            <person name="Mondo S."/>
            <person name="Pangilinan J."/>
            <person name="Riley R."/>
            <person name="LaButti K."/>
            <person name="Andreopoulos B."/>
            <person name="Lipzen A."/>
            <person name="Chen C."/>
            <person name="Yan M."/>
            <person name="Daum C."/>
            <person name="Ng V."/>
            <person name="Clum A."/>
            <person name="Steindorff A."/>
            <person name="Ohm R.A."/>
            <person name="Martin F."/>
            <person name="Silar P."/>
            <person name="Natvig D.O."/>
            <person name="Lalanne C."/>
            <person name="Gautier V."/>
            <person name="Ament-Velasquez S.L."/>
            <person name="Kruys A."/>
            <person name="Hutchinson M.I."/>
            <person name="Powell A.J."/>
            <person name="Barry K."/>
            <person name="Miller A.N."/>
            <person name="Grigoriev I.V."/>
            <person name="Debuchy R."/>
            <person name="Gladieux P."/>
            <person name="Hiltunen Thoren M."/>
            <person name="Johannesson H."/>
        </authorList>
    </citation>
    <scope>NUCLEOTIDE SEQUENCE</scope>
    <source>
        <strain evidence="3">PSN324</strain>
    </source>
</reference>
<feature type="chain" id="PRO_5043496901" description="Secreted protein" evidence="2">
    <location>
        <begin position="21"/>
        <end position="1051"/>
    </location>
</feature>
<evidence type="ECO:0000313" key="3">
    <source>
        <dbReference type="EMBL" id="KAK4465405.1"/>
    </source>
</evidence>
<feature type="signal peptide" evidence="2">
    <location>
        <begin position="1"/>
        <end position="20"/>
    </location>
</feature>
<evidence type="ECO:0000256" key="1">
    <source>
        <dbReference type="SAM" id="MobiDB-lite"/>
    </source>
</evidence>
<feature type="region of interest" description="Disordered" evidence="1">
    <location>
        <begin position="25"/>
        <end position="47"/>
    </location>
</feature>
<reference evidence="3" key="2">
    <citation type="submission" date="2023-06" db="EMBL/GenBank/DDBJ databases">
        <authorList>
            <consortium name="Lawrence Berkeley National Laboratory"/>
            <person name="Mondo S.J."/>
            <person name="Hensen N."/>
            <person name="Bonometti L."/>
            <person name="Westerberg I."/>
            <person name="Brannstrom I.O."/>
            <person name="Guillou S."/>
            <person name="Cros-Aarteil S."/>
            <person name="Calhoun S."/>
            <person name="Haridas S."/>
            <person name="Kuo A."/>
            <person name="Pangilinan J."/>
            <person name="Riley R."/>
            <person name="Labutti K."/>
            <person name="Andreopoulos B."/>
            <person name="Lipzen A."/>
            <person name="Chen C."/>
            <person name="Yanf M."/>
            <person name="Daum C."/>
            <person name="Ng V."/>
            <person name="Clum A."/>
            <person name="Steindorff A."/>
            <person name="Ohm R."/>
            <person name="Martin F."/>
            <person name="Silar P."/>
            <person name="Natvig D."/>
            <person name="Lalanne C."/>
            <person name="Gautier V."/>
            <person name="Ament-Velasquez S.L."/>
            <person name="Kruys A."/>
            <person name="Hutchinson M.I."/>
            <person name="Powell A.J."/>
            <person name="Barry K."/>
            <person name="Miller A.N."/>
            <person name="Grigoriev I.V."/>
            <person name="Debuchy R."/>
            <person name="Gladieux P."/>
            <person name="Thoren M.H."/>
            <person name="Johannesson H."/>
        </authorList>
    </citation>
    <scope>NUCLEOTIDE SEQUENCE</scope>
    <source>
        <strain evidence="3">PSN324</strain>
    </source>
</reference>
<evidence type="ECO:0008006" key="5">
    <source>
        <dbReference type="Google" id="ProtNLM"/>
    </source>
</evidence>
<dbReference type="Pfam" id="PF17132">
    <property type="entry name" value="Glyco_hydro_106"/>
    <property type="match status" value="1"/>
</dbReference>
<keyword evidence="4" id="KW-1185">Reference proteome</keyword>
<dbReference type="PANTHER" id="PTHR36848">
    <property type="entry name" value="DNA-BINDING PROTEIN (PUTATIVE SECRETED PROTEIN)-RELATED"/>
    <property type="match status" value="1"/>
</dbReference>
<name>A0AAV9HZG9_9PEZI</name>